<dbReference type="OrthoDB" id="343783at2759"/>
<evidence type="ECO:0000256" key="1">
    <source>
        <dbReference type="ARBA" id="ARBA00022614"/>
    </source>
</evidence>
<dbReference type="SUPFAM" id="SSF52075">
    <property type="entry name" value="Outer arm dynein light chain 1"/>
    <property type="match status" value="1"/>
</dbReference>
<evidence type="ECO:0000259" key="3">
    <source>
        <dbReference type="Pfam" id="PF10493"/>
    </source>
</evidence>
<keyword evidence="2" id="KW-0677">Repeat</keyword>
<sequence length="2170" mass="249238">MASWSRVQAGFDADDETVNFGTRIIAENNGSLYETHTVATIESLEKFLNATVHASSEKFLIAMVGTNSMLTWPDEQYCNLSTFSFGYKKVKFLNYSSMLCLRTDNVLSVICSNTLLGLKICEGLVLDFTVIQHDDYCDILFLTECKHNRAMYILCHISYPDFEQKLEINVSVTAHLFEALHAPGNIFYVEGITTENKVVDAFRIKTISESIPEMRLARLLRKRQFDAAESFARRLGLSMESIYCSKAALFIEQLGPWAKSAPDSVNMDALIDVLDKILDVQYVTECCSKALISDYMQMKQIYLYARERIVRSIKKGNTGPNDRLYTNLSLINDTLHRLETFQMIQDVEVDTLLDDDAAMKEWIRFSQTNLLEEFMDHLHMSQLKSATLIWTRHLSDIMRHVSAQGVRDIFIALPEDTTPSCLWSWLIHFIPTLLSLLPDALDEIVSWGSRKLKYLEISHRTAWPQIGTDFANKLIKLLRFGDNQQSVYFHQEYKCQNSALKRFMYLLQAISDIQQLKDDYRLRVSLDTYVDSPIEAIHTLMDKIQLDEIVKFVNTFLKRYMLNNNLQNDTVLCAYVQRVIKDSNSWRVAEEAAWEKRVATIVGLICDRGNQLEQILAVLRKAPVPWSSTIATLAEKGSNFDHSLAFKIKIERDYVPIKLILKKYGCTTIDVSNRLISLVIKEIIKENRDSMVDDLDVLTTSDRQLRQDAFCRCINVRLKEGNVQRALDIIQHLENDTTDALDCYEGIVNFIVAAISFRNATSLAYHIEILGCLEFKIQNLLTRSSVCSFRCNDIIDTIKDLKSLHALKREYKIDVSLKDYRMQKSLILHNCITELLPDVNEDNLSIMHKKIVRIAELLGLERSHATLSFVERTGNMSVLQQLVCDGDQNLNMMSNIPRFKDTNKICLSVLQHAITNTSVVEALKNLSASTLSTCKDGDLQSALTLYTCISACPSLSIQQCSDVKPGDVPQSWKLYTIYKDQTISPDQLLSLYKDVISPYLHHSDRISDNDVASCNEEVSKPLNNFLERTKKMQLQHNDYSLLQIFKTFYFMYRNRSVRDEATLTEVNSMLSQLLTNLLRKLCTGRSFDLHLGLSCLFMLSEQEACNWLSTACVSFQTDYTRHSIVSTLGYEYSRLTKNRSLMQTFEGYKLLHIWAQRLSHYSVAYKEVLINNASSKREILQQIVSSNKKNVMPLLKDYCCGFGFNFNDCLLLYLQTLLKTWKPTITVLDTNGSKELTISNDEVNELREKCDAIIAELEDKSMLKRSILTLWDQITFYHYEVFLILMDLVGDKGAEKRDYLCFLQNYTRNGPPTPMELDEWIHLNPGHGSLPPIAQWRLPFLLNVDIWKIITPELNLRTYDKWLDIASVLKLQTHLVCTLAIKGEMTRAWENNSVESKNAWSLYPKNTTLLKDIKECIQRITDSDGFYYGTAALYYVVNHTPSGADRVAAAKECYEYAQKAAQNSIKFEEGMLEKIRSKYLRFTAEHILRTHGLERDSYLALIENPYKLVYELYNDGGIPSRYRIATNYRPDINAAVNELGALFSLNVIKLRLDLLQEWLQPNVKYTELYQSFTETLPALKEPDQYMDHEDNLLRACYMLEYGDTDLFAQFLVNIGFGHRHGETEYNYNVRYRALRVLQTIVDTATLEELTKQDICTFRRYTKSLQYVSKLESLGLYYSVDAFETCSKRELVQILWKSQRHLPCALSVIAQICIEFEVHDIFLWDGTLSQMTKLRMVNELKKILLQVRSESVIVNCNGYKLGWQLIVSEPFREMDVNLSEEQLNNCVEAICLLYSCPMAHELDFTVIIRHCFQCKQAYLAAALLPFLNESERKFVLETINQTCRITELVENLNHLSSKGVLTVARGNLAVYKNLKVIHLQNNNISKIKNLDFACHLTHLYLQHNAITKMENLESLQNLQKLYLGHNNIIVVEGLENLKKLQELHIENQRIPSGESLCFEPRSALTLSMCLKGLDISGNKMTSLKDLVGFHELNILEAKNNLIGDMDDLTTTISTLTALKDLSLQDNPVVRSYRYRENLIANSISLVNLDGKIVSDVCRRFMRRFKMEKHNRHTRKASKVPLGDDITSSLNLPPAFKKSISRAIFQQPGPQFSISIIPENQLQIFPPWKSASGITNIRNNHVTPRPFWSNVINSKMTQCSLINNKAIALPFI</sequence>
<evidence type="ECO:0000256" key="2">
    <source>
        <dbReference type="ARBA" id="ARBA00022737"/>
    </source>
</evidence>
<feature type="domain" description="KNTC1 third ARM-repeats" evidence="4">
    <location>
        <begin position="1072"/>
        <end position="1286"/>
    </location>
</feature>
<dbReference type="PANTHER" id="PTHR15688">
    <property type="entry name" value="KINETOCHORE-ASSOCIATED PROTEIN 1"/>
    <property type="match status" value="1"/>
</dbReference>
<dbReference type="GO" id="GO:0000070">
    <property type="term" value="P:mitotic sister chromatid segregation"/>
    <property type="evidence" value="ECO:0007669"/>
    <property type="project" value="TreeGrafter"/>
</dbReference>
<dbReference type="Proteomes" id="UP000279307">
    <property type="component" value="Chromosome 3"/>
</dbReference>
<name>A0A3L8DW73_OOCBI</name>
<dbReference type="GO" id="GO:0031267">
    <property type="term" value="F:small GTPase binding"/>
    <property type="evidence" value="ECO:0007669"/>
    <property type="project" value="TreeGrafter"/>
</dbReference>
<organism evidence="7 8">
    <name type="scientific">Ooceraea biroi</name>
    <name type="common">Clonal raider ant</name>
    <name type="synonym">Cerapachys biroi</name>
    <dbReference type="NCBI Taxonomy" id="2015173"/>
    <lineage>
        <taxon>Eukaryota</taxon>
        <taxon>Metazoa</taxon>
        <taxon>Ecdysozoa</taxon>
        <taxon>Arthropoda</taxon>
        <taxon>Hexapoda</taxon>
        <taxon>Insecta</taxon>
        <taxon>Pterygota</taxon>
        <taxon>Neoptera</taxon>
        <taxon>Endopterygota</taxon>
        <taxon>Hymenoptera</taxon>
        <taxon>Apocrita</taxon>
        <taxon>Aculeata</taxon>
        <taxon>Formicoidea</taxon>
        <taxon>Formicidae</taxon>
        <taxon>Dorylinae</taxon>
        <taxon>Ooceraea</taxon>
    </lineage>
</organism>
<evidence type="ECO:0000313" key="8">
    <source>
        <dbReference type="Proteomes" id="UP000279307"/>
    </source>
</evidence>
<comment type="caution">
    <text evidence="7">The sequence shown here is derived from an EMBL/GenBank/DDBJ whole genome shotgun (WGS) entry which is preliminary data.</text>
</comment>
<dbReference type="InterPro" id="IPR052802">
    <property type="entry name" value="KNTC1"/>
</dbReference>
<dbReference type="InterPro" id="IPR055405">
    <property type="entry name" value="ARM_KNTC1_3rd"/>
</dbReference>
<dbReference type="Pfam" id="PF24520">
    <property type="entry name" value="ARM_KNTC1_1st"/>
    <property type="match status" value="1"/>
</dbReference>
<evidence type="ECO:0000259" key="6">
    <source>
        <dbReference type="Pfam" id="PF24520"/>
    </source>
</evidence>
<reference evidence="7 8" key="1">
    <citation type="journal article" date="2018" name="Genome Res.">
        <title>The genomic architecture and molecular evolution of ant odorant receptors.</title>
        <authorList>
            <person name="McKenzie S.K."/>
            <person name="Kronauer D.J.C."/>
        </authorList>
    </citation>
    <scope>NUCLEOTIDE SEQUENCE [LARGE SCALE GENOMIC DNA]</scope>
    <source>
        <strain evidence="7">Clonal line C1</strain>
    </source>
</reference>
<feature type="domain" description="KNTC1 second ARM-repeats" evidence="5">
    <location>
        <begin position="571"/>
        <end position="730"/>
    </location>
</feature>
<dbReference type="Gene3D" id="3.80.10.10">
    <property type="entry name" value="Ribonuclease Inhibitor"/>
    <property type="match status" value="2"/>
</dbReference>
<dbReference type="PROSITE" id="PS51450">
    <property type="entry name" value="LRR"/>
    <property type="match status" value="3"/>
</dbReference>
<evidence type="ECO:0000259" key="4">
    <source>
        <dbReference type="Pfam" id="PF24515"/>
    </source>
</evidence>
<evidence type="ECO:0000259" key="5">
    <source>
        <dbReference type="Pfam" id="PF24516"/>
    </source>
</evidence>
<dbReference type="Pfam" id="PF12799">
    <property type="entry name" value="LRR_4"/>
    <property type="match status" value="1"/>
</dbReference>
<dbReference type="Pfam" id="PF10493">
    <property type="entry name" value="Rod_C"/>
    <property type="match status" value="1"/>
</dbReference>
<dbReference type="InterPro" id="IPR025875">
    <property type="entry name" value="Leu-rich_rpt_4"/>
</dbReference>
<dbReference type="Pfam" id="PF24515">
    <property type="entry name" value="ARM_KNTC1_3rd"/>
    <property type="match status" value="1"/>
</dbReference>
<accession>A0A3L8DW73</accession>
<dbReference type="InterPro" id="IPR001611">
    <property type="entry name" value="Leu-rich_rpt"/>
</dbReference>
<dbReference type="EMBL" id="QOIP01000003">
    <property type="protein sequence ID" value="RLU24691.1"/>
    <property type="molecule type" value="Genomic_DNA"/>
</dbReference>
<dbReference type="InterPro" id="IPR032675">
    <property type="entry name" value="LRR_dom_sf"/>
</dbReference>
<dbReference type="PANTHER" id="PTHR15688:SF1">
    <property type="entry name" value="KINETOCHORE-ASSOCIATED PROTEIN 1"/>
    <property type="match status" value="1"/>
</dbReference>
<evidence type="ECO:0000313" key="7">
    <source>
        <dbReference type="EMBL" id="RLU24691.1"/>
    </source>
</evidence>
<dbReference type="InterPro" id="IPR019527">
    <property type="entry name" value="RZZ-complex_KNTC1/ROD_C"/>
</dbReference>
<dbReference type="Pfam" id="PF24516">
    <property type="entry name" value="ARM_KNTC1_2nd"/>
    <property type="match status" value="1"/>
</dbReference>
<dbReference type="SMART" id="SM00365">
    <property type="entry name" value="LRR_SD22"/>
    <property type="match status" value="6"/>
</dbReference>
<protein>
    <submittedName>
        <fullName evidence="7">Uncharacterized protein</fullName>
    </submittedName>
</protein>
<keyword evidence="1" id="KW-0433">Leucine-rich repeat</keyword>
<feature type="domain" description="KNTC1 first ARM-repeats" evidence="6">
    <location>
        <begin position="218"/>
        <end position="467"/>
    </location>
</feature>
<feature type="domain" description="RZZ complex subunit KNTC1/ROD C-terminal" evidence="3">
    <location>
        <begin position="1330"/>
        <end position="1857"/>
    </location>
</feature>
<gene>
    <name evidence="7" type="ORF">DMN91_002780</name>
</gene>
<dbReference type="InterPro" id="IPR055404">
    <property type="entry name" value="ARM_KNTC1_2nd"/>
</dbReference>
<dbReference type="GO" id="GO:1903394">
    <property type="term" value="P:protein localization to kinetochore involved in kinetochore assembly"/>
    <property type="evidence" value="ECO:0007669"/>
    <property type="project" value="TreeGrafter"/>
</dbReference>
<proteinExistence type="predicted"/>
<dbReference type="InterPro" id="IPR055403">
    <property type="entry name" value="ARM_KNTC1_1st"/>
</dbReference>
<dbReference type="GO" id="GO:0005828">
    <property type="term" value="C:kinetochore microtubule"/>
    <property type="evidence" value="ECO:0007669"/>
    <property type="project" value="TreeGrafter"/>
</dbReference>
<dbReference type="CDD" id="cd21340">
    <property type="entry name" value="PPP1R42"/>
    <property type="match status" value="1"/>
</dbReference>
<dbReference type="GO" id="GO:0007094">
    <property type="term" value="P:mitotic spindle assembly checkpoint signaling"/>
    <property type="evidence" value="ECO:0007669"/>
    <property type="project" value="TreeGrafter"/>
</dbReference>
<dbReference type="GO" id="GO:0005737">
    <property type="term" value="C:cytoplasm"/>
    <property type="evidence" value="ECO:0007669"/>
    <property type="project" value="TreeGrafter"/>
</dbReference>
<dbReference type="GO" id="GO:1990423">
    <property type="term" value="C:RZZ complex"/>
    <property type="evidence" value="ECO:0007669"/>
    <property type="project" value="TreeGrafter"/>
</dbReference>